<dbReference type="OrthoDB" id="9772095at2"/>
<feature type="compositionally biased region" description="Basic and acidic residues" evidence="1">
    <location>
        <begin position="62"/>
        <end position="75"/>
    </location>
</feature>
<dbReference type="GO" id="GO:0016787">
    <property type="term" value="F:hydrolase activity"/>
    <property type="evidence" value="ECO:0007669"/>
    <property type="project" value="InterPro"/>
</dbReference>
<dbReference type="Pfam" id="PF00149">
    <property type="entry name" value="Metallophos"/>
    <property type="match status" value="1"/>
</dbReference>
<dbReference type="Proteomes" id="UP000215509">
    <property type="component" value="Unassembled WGS sequence"/>
</dbReference>
<evidence type="ECO:0000259" key="2">
    <source>
        <dbReference type="Pfam" id="PF00149"/>
    </source>
</evidence>
<gene>
    <name evidence="3" type="ORF">CF651_29550</name>
</gene>
<keyword evidence="4" id="KW-1185">Reference proteome</keyword>
<reference evidence="3 4" key="1">
    <citation type="submission" date="2017-07" db="EMBL/GenBank/DDBJ databases">
        <title>Genome sequencing and assembly of Paenibacillus rigui.</title>
        <authorList>
            <person name="Mayilraj S."/>
        </authorList>
    </citation>
    <scope>NUCLEOTIDE SEQUENCE [LARGE SCALE GENOMIC DNA]</scope>
    <source>
        <strain evidence="3 4">JCM 16352</strain>
    </source>
</reference>
<dbReference type="Gene3D" id="3.60.21.10">
    <property type="match status" value="1"/>
</dbReference>
<dbReference type="InterPro" id="IPR029052">
    <property type="entry name" value="Metallo-depent_PP-like"/>
</dbReference>
<dbReference type="SUPFAM" id="SSF56300">
    <property type="entry name" value="Metallo-dependent phosphatases"/>
    <property type="match status" value="1"/>
</dbReference>
<evidence type="ECO:0000313" key="4">
    <source>
        <dbReference type="Proteomes" id="UP000215509"/>
    </source>
</evidence>
<proteinExistence type="predicted"/>
<dbReference type="AlphaFoldDB" id="A0A229UIR7"/>
<accession>A0A229UIR7</accession>
<evidence type="ECO:0000256" key="1">
    <source>
        <dbReference type="SAM" id="MobiDB-lite"/>
    </source>
</evidence>
<feature type="domain" description="Calcineurin-like phosphoesterase" evidence="2">
    <location>
        <begin position="192"/>
        <end position="384"/>
    </location>
</feature>
<dbReference type="InterPro" id="IPR004843">
    <property type="entry name" value="Calcineurin-like_PHP"/>
</dbReference>
<dbReference type="InterPro" id="IPR051918">
    <property type="entry name" value="STPP_CPPED1"/>
</dbReference>
<dbReference type="PANTHER" id="PTHR43143:SF5">
    <property type="entry name" value="SECRETED PROTEIN"/>
    <property type="match status" value="1"/>
</dbReference>
<dbReference type="PANTHER" id="PTHR43143">
    <property type="entry name" value="METALLOPHOSPHOESTERASE, CALCINEURIN SUPERFAMILY"/>
    <property type="match status" value="1"/>
</dbReference>
<sequence length="532" mass="61408">MDETPAAPQDPLPADRARVAGHTAQLGVKVEDAADDPLSVSFYKARRYDLAESGHVQAYAHATDREPPLEKKPDGEAAWTPQEREAVAVRDGRYVIQDEKDRFPYHRFSFEVEDALPGDAEVVWTGHSLPDRLVTLYVWNHTQQKWEDLDANKGTKDFTLHGRLKDEHVGDGRVEVLVQDRVPSPGDYDFAFLWMTDTQYYSESFPGIYDLMTRWTVDHWREKKFHYMIHTGDIVNNWNSKPEWENASHSMKILDEAHIPYGVVAGNHDVAYDAGNYREFWKYFGKERYIGQPTFGGDLNNYRDHYDLVSVQGNDFIILYLGWLIDQRSFDWANRVLKKYADRNAMIATHEYMKPNKAYYGQGKEIWEKLVVPNPNVFMVLGGHNPGVAHNVRTLGDRTVLEMLSNYQNGPEGGQGFMRLLQFDLQRKRLLVNTYSPYLNQWNFFKPEEDELVMPLKLKPIEKQVATDYVGIYARTLEQIGRTEKTASCSRASVTYTGLEPGRTYAWYAVARDAFGGLSRSEVWSFQTEKRQ</sequence>
<organism evidence="3 4">
    <name type="scientific">Paenibacillus rigui</name>
    <dbReference type="NCBI Taxonomy" id="554312"/>
    <lineage>
        <taxon>Bacteria</taxon>
        <taxon>Bacillati</taxon>
        <taxon>Bacillota</taxon>
        <taxon>Bacilli</taxon>
        <taxon>Bacillales</taxon>
        <taxon>Paenibacillaceae</taxon>
        <taxon>Paenibacillus</taxon>
    </lineage>
</organism>
<dbReference type="RefSeq" id="WP_094018451.1">
    <property type="nucleotide sequence ID" value="NZ_NMQW01000057.1"/>
</dbReference>
<evidence type="ECO:0000313" key="3">
    <source>
        <dbReference type="EMBL" id="OXM82809.1"/>
    </source>
</evidence>
<name>A0A229UIR7_9BACL</name>
<feature type="region of interest" description="Disordered" evidence="1">
    <location>
        <begin position="60"/>
        <end position="80"/>
    </location>
</feature>
<comment type="caution">
    <text evidence="3">The sequence shown here is derived from an EMBL/GenBank/DDBJ whole genome shotgun (WGS) entry which is preliminary data.</text>
</comment>
<dbReference type="EMBL" id="NMQW01000057">
    <property type="protein sequence ID" value="OXM82809.1"/>
    <property type="molecule type" value="Genomic_DNA"/>
</dbReference>
<protein>
    <recommendedName>
        <fullName evidence="2">Calcineurin-like phosphoesterase domain-containing protein</fullName>
    </recommendedName>
</protein>